<evidence type="ECO:0000256" key="2">
    <source>
        <dbReference type="ARBA" id="ARBA00023163"/>
    </source>
</evidence>
<gene>
    <name evidence="4" type="ORF">FHP25_30435</name>
</gene>
<keyword evidence="2" id="KW-0804">Transcription</keyword>
<dbReference type="OrthoDB" id="9793422at2"/>
<dbReference type="Gene3D" id="1.10.10.60">
    <property type="entry name" value="Homeodomain-like"/>
    <property type="match status" value="1"/>
</dbReference>
<dbReference type="EMBL" id="VDUZ01000044">
    <property type="protein sequence ID" value="TXL71405.1"/>
    <property type="molecule type" value="Genomic_DNA"/>
</dbReference>
<evidence type="ECO:0000313" key="5">
    <source>
        <dbReference type="Proteomes" id="UP000321638"/>
    </source>
</evidence>
<reference evidence="4 5" key="1">
    <citation type="submission" date="2019-06" db="EMBL/GenBank/DDBJ databases">
        <title>New taxonomy in bacterial strain CC-CFT640, isolated from vineyard.</title>
        <authorList>
            <person name="Lin S.-Y."/>
            <person name="Tsai C.-F."/>
            <person name="Young C.-C."/>
        </authorList>
    </citation>
    <scope>NUCLEOTIDE SEQUENCE [LARGE SCALE GENOMIC DNA]</scope>
    <source>
        <strain evidence="4 5">CC-CFT640</strain>
    </source>
</reference>
<comment type="caution">
    <text evidence="4">The sequence shown here is derived from an EMBL/GenBank/DDBJ whole genome shotgun (WGS) entry which is preliminary data.</text>
</comment>
<dbReference type="AlphaFoldDB" id="A0A5C8PDE0"/>
<dbReference type="Pfam" id="PF12833">
    <property type="entry name" value="HTH_18"/>
    <property type="match status" value="1"/>
</dbReference>
<dbReference type="InterPro" id="IPR018060">
    <property type="entry name" value="HTH_AraC"/>
</dbReference>
<proteinExistence type="predicted"/>
<protein>
    <submittedName>
        <fullName evidence="4">Helix-turn-helix domain-containing protein</fullName>
    </submittedName>
</protein>
<organism evidence="4 5">
    <name type="scientific">Vineibacter terrae</name>
    <dbReference type="NCBI Taxonomy" id="2586908"/>
    <lineage>
        <taxon>Bacteria</taxon>
        <taxon>Pseudomonadati</taxon>
        <taxon>Pseudomonadota</taxon>
        <taxon>Alphaproteobacteria</taxon>
        <taxon>Hyphomicrobiales</taxon>
        <taxon>Vineibacter</taxon>
    </lineage>
</organism>
<name>A0A5C8PDE0_9HYPH</name>
<dbReference type="InterPro" id="IPR009057">
    <property type="entry name" value="Homeodomain-like_sf"/>
</dbReference>
<dbReference type="SUPFAM" id="SSF46689">
    <property type="entry name" value="Homeodomain-like"/>
    <property type="match status" value="1"/>
</dbReference>
<evidence type="ECO:0000259" key="3">
    <source>
        <dbReference type="PROSITE" id="PS01124"/>
    </source>
</evidence>
<keyword evidence="1" id="KW-0805">Transcription regulation</keyword>
<dbReference type="SMART" id="SM00342">
    <property type="entry name" value="HTH_ARAC"/>
    <property type="match status" value="1"/>
</dbReference>
<dbReference type="GO" id="GO:0043565">
    <property type="term" value="F:sequence-specific DNA binding"/>
    <property type="evidence" value="ECO:0007669"/>
    <property type="project" value="InterPro"/>
</dbReference>
<accession>A0A5C8PDE0</accession>
<feature type="domain" description="HTH araC/xylS-type" evidence="3">
    <location>
        <begin position="37"/>
        <end position="85"/>
    </location>
</feature>
<dbReference type="Proteomes" id="UP000321638">
    <property type="component" value="Unassembled WGS sequence"/>
</dbReference>
<dbReference type="GO" id="GO:0003700">
    <property type="term" value="F:DNA-binding transcription factor activity"/>
    <property type="evidence" value="ECO:0007669"/>
    <property type="project" value="InterPro"/>
</dbReference>
<evidence type="ECO:0000313" key="4">
    <source>
        <dbReference type="EMBL" id="TXL71405.1"/>
    </source>
</evidence>
<dbReference type="RefSeq" id="WP_147850765.1">
    <property type="nucleotide sequence ID" value="NZ_VDUZ01000044.1"/>
</dbReference>
<sequence length="106" mass="11407">MRSFLPLSPIACRRSSGADDGQTLGQVDGRWQGWHWRACAAQHLLAASTLSAEQIATEVGFVSAATLRDRFRRVVGVTPTAYRHAFGGRVEAAKAAGCIQHEAARS</sequence>
<keyword evidence="5" id="KW-1185">Reference proteome</keyword>
<evidence type="ECO:0000256" key="1">
    <source>
        <dbReference type="ARBA" id="ARBA00023015"/>
    </source>
</evidence>
<dbReference type="PROSITE" id="PS01124">
    <property type="entry name" value="HTH_ARAC_FAMILY_2"/>
    <property type="match status" value="1"/>
</dbReference>